<evidence type="ECO:0000313" key="2">
    <source>
        <dbReference type="Proteomes" id="UP001060170"/>
    </source>
</evidence>
<proteinExistence type="predicted"/>
<name>A0ACC0DX06_9BASI</name>
<evidence type="ECO:0000313" key="1">
    <source>
        <dbReference type="EMBL" id="KAI7940072.1"/>
    </source>
</evidence>
<reference evidence="2" key="1">
    <citation type="journal article" date="2018" name="BMC Genomics">
        <title>Genomic insights into host adaptation between the wheat stripe rust pathogen (Puccinia striiformis f. sp. tritici) and the barley stripe rust pathogen (Puccinia striiformis f. sp. hordei).</title>
        <authorList>
            <person name="Xia C."/>
            <person name="Wang M."/>
            <person name="Yin C."/>
            <person name="Cornejo O.E."/>
            <person name="Hulbert S.H."/>
            <person name="Chen X."/>
        </authorList>
    </citation>
    <scope>NUCLEOTIDE SEQUENCE [LARGE SCALE GENOMIC DNA]</scope>
    <source>
        <strain evidence="2">93-210</strain>
    </source>
</reference>
<accession>A0ACC0DX06</accession>
<dbReference type="EMBL" id="CM045878">
    <property type="protein sequence ID" value="KAI7940072.1"/>
    <property type="molecule type" value="Genomic_DNA"/>
</dbReference>
<comment type="caution">
    <text evidence="1">The sequence shown here is derived from an EMBL/GenBank/DDBJ whole genome shotgun (WGS) entry which is preliminary data.</text>
</comment>
<dbReference type="Proteomes" id="UP001060170">
    <property type="component" value="Chromosome 14"/>
</dbReference>
<protein>
    <submittedName>
        <fullName evidence="1">Uncharacterized protein</fullName>
    </submittedName>
</protein>
<reference evidence="2" key="2">
    <citation type="journal article" date="2018" name="Mol. Plant Microbe Interact.">
        <title>Genome sequence resources for the wheat stripe rust pathogen (Puccinia striiformis f. sp. tritici) and the barley stripe rust pathogen (Puccinia striiformis f. sp. hordei).</title>
        <authorList>
            <person name="Xia C."/>
            <person name="Wang M."/>
            <person name="Yin C."/>
            <person name="Cornejo O.E."/>
            <person name="Hulbert S.H."/>
            <person name="Chen X."/>
        </authorList>
    </citation>
    <scope>NUCLEOTIDE SEQUENCE [LARGE SCALE GENOMIC DNA]</scope>
    <source>
        <strain evidence="2">93-210</strain>
    </source>
</reference>
<sequence length="108" mass="11946">MFTRIDIARCRIDSDVDVLSIFLPTDINIYRSEPTACRISRTPALKDYNGAHQLALQLALQPNAAVTKAGAADSKPAQTLSSRYSAHLCPGSSTHIKERITKYLHIYT</sequence>
<keyword evidence="2" id="KW-1185">Reference proteome</keyword>
<organism evidence="1 2">
    <name type="scientific">Puccinia striiformis f. sp. tritici</name>
    <dbReference type="NCBI Taxonomy" id="168172"/>
    <lineage>
        <taxon>Eukaryota</taxon>
        <taxon>Fungi</taxon>
        <taxon>Dikarya</taxon>
        <taxon>Basidiomycota</taxon>
        <taxon>Pucciniomycotina</taxon>
        <taxon>Pucciniomycetes</taxon>
        <taxon>Pucciniales</taxon>
        <taxon>Pucciniaceae</taxon>
        <taxon>Puccinia</taxon>
    </lineage>
</organism>
<gene>
    <name evidence="1" type="ORF">MJO28_013724</name>
</gene>
<reference evidence="1 2" key="3">
    <citation type="journal article" date="2022" name="Microbiol. Spectr.">
        <title>Folding features and dynamics of 3D genome architecture in plant fungal pathogens.</title>
        <authorList>
            <person name="Xia C."/>
        </authorList>
    </citation>
    <scope>NUCLEOTIDE SEQUENCE [LARGE SCALE GENOMIC DNA]</scope>
    <source>
        <strain evidence="1 2">93-210</strain>
    </source>
</reference>